<dbReference type="PANTHER" id="PTHR33305">
    <property type="entry name" value="ETHYLENE INSENSITIVE 3-LIKE 2 PROTEIN"/>
    <property type="match status" value="1"/>
</dbReference>
<proteinExistence type="predicted"/>
<evidence type="ECO:0000313" key="1">
    <source>
        <dbReference type="EMBL" id="JAD77946.1"/>
    </source>
</evidence>
<reference evidence="1" key="1">
    <citation type="submission" date="2014-09" db="EMBL/GenBank/DDBJ databases">
        <authorList>
            <person name="Magalhaes I.L.F."/>
            <person name="Oliveira U."/>
            <person name="Santos F.R."/>
            <person name="Vidigal T.H.D.A."/>
            <person name="Brescovit A.D."/>
            <person name="Santos A.J."/>
        </authorList>
    </citation>
    <scope>NUCLEOTIDE SEQUENCE</scope>
    <source>
        <tissue evidence="1">Shoot tissue taken approximately 20 cm above the soil surface</tissue>
    </source>
</reference>
<dbReference type="PANTHER" id="PTHR33305:SF30">
    <property type="entry name" value="ETHYLENE INSENSITIVE 3-LIKE 3 PROTEIN"/>
    <property type="match status" value="1"/>
</dbReference>
<accession>A0A0A9CQT2</accession>
<dbReference type="EMBL" id="GBRH01219949">
    <property type="protein sequence ID" value="JAD77946.1"/>
    <property type="molecule type" value="Transcribed_RNA"/>
</dbReference>
<protein>
    <submittedName>
        <fullName evidence="1">Uncharacterized protein</fullName>
    </submittedName>
</protein>
<dbReference type="GO" id="GO:0003677">
    <property type="term" value="F:DNA binding"/>
    <property type="evidence" value="ECO:0007669"/>
    <property type="project" value="TreeGrafter"/>
</dbReference>
<dbReference type="GO" id="GO:0005634">
    <property type="term" value="C:nucleus"/>
    <property type="evidence" value="ECO:0007669"/>
    <property type="project" value="InterPro"/>
</dbReference>
<name>A0A0A9CQT2_ARUDO</name>
<dbReference type="GO" id="GO:0003700">
    <property type="term" value="F:DNA-binding transcription factor activity"/>
    <property type="evidence" value="ECO:0007669"/>
    <property type="project" value="InterPro"/>
</dbReference>
<reference evidence="1" key="2">
    <citation type="journal article" date="2015" name="Data Brief">
        <title>Shoot transcriptome of the giant reed, Arundo donax.</title>
        <authorList>
            <person name="Barrero R.A."/>
            <person name="Guerrero F.D."/>
            <person name="Moolhuijzen P."/>
            <person name="Goolsby J.A."/>
            <person name="Tidwell J."/>
            <person name="Bellgard S.E."/>
            <person name="Bellgard M.I."/>
        </authorList>
    </citation>
    <scope>NUCLEOTIDE SEQUENCE</scope>
    <source>
        <tissue evidence="1">Shoot tissue taken approximately 20 cm above the soil surface</tissue>
    </source>
</reference>
<sequence>MPTTMKEETADVEFIQKRNAPAAAEPELMLNNRVYTCNNVQCPHSDYGYGFLDRNARNSHQYTCKYNDPLPQSAENKPPPPPQVFPATFNQPNQALNTLDFSLPMDGQRSIAELMNMYDNNFMTNKNMSNDSVTIMERPNALPQRMQMDDGFFGQGSGVFDDVNSMMQPQQQQQQAPVQPQQQQFFIRDDAPFGSQMGDIAGASEFRFGSGFNMSSADYPGAAQQKNDGTNWYY</sequence>
<dbReference type="AlphaFoldDB" id="A0A0A9CQT2"/>
<organism evidence="1">
    <name type="scientific">Arundo donax</name>
    <name type="common">Giant reed</name>
    <name type="synonym">Donax arundinaceus</name>
    <dbReference type="NCBI Taxonomy" id="35708"/>
    <lineage>
        <taxon>Eukaryota</taxon>
        <taxon>Viridiplantae</taxon>
        <taxon>Streptophyta</taxon>
        <taxon>Embryophyta</taxon>
        <taxon>Tracheophyta</taxon>
        <taxon>Spermatophyta</taxon>
        <taxon>Magnoliopsida</taxon>
        <taxon>Liliopsida</taxon>
        <taxon>Poales</taxon>
        <taxon>Poaceae</taxon>
        <taxon>PACMAD clade</taxon>
        <taxon>Arundinoideae</taxon>
        <taxon>Arundineae</taxon>
        <taxon>Arundo</taxon>
    </lineage>
</organism>
<dbReference type="InterPro" id="IPR006957">
    <property type="entry name" value="EIN3"/>
</dbReference>